<keyword evidence="6 7" id="KW-0472">Membrane</keyword>
<gene>
    <name evidence="9" type="ORF">SAMN05443668_1011063</name>
</gene>
<keyword evidence="2 7" id="KW-0813">Transport</keyword>
<reference evidence="9 10" key="1">
    <citation type="submission" date="2016-11" db="EMBL/GenBank/DDBJ databases">
        <authorList>
            <person name="Jaros S."/>
            <person name="Januszkiewicz K."/>
            <person name="Wedrychowicz H."/>
        </authorList>
    </citation>
    <scope>NUCLEOTIDE SEQUENCE [LARGE SCALE GENOMIC DNA]</scope>
    <source>
        <strain evidence="9 10">DSM 46144</strain>
    </source>
</reference>
<dbReference type="GO" id="GO:0055085">
    <property type="term" value="P:transmembrane transport"/>
    <property type="evidence" value="ECO:0007669"/>
    <property type="project" value="InterPro"/>
</dbReference>
<evidence type="ECO:0000256" key="5">
    <source>
        <dbReference type="ARBA" id="ARBA00022989"/>
    </source>
</evidence>
<keyword evidence="10" id="KW-1185">Reference proteome</keyword>
<evidence type="ECO:0000256" key="2">
    <source>
        <dbReference type="ARBA" id="ARBA00022448"/>
    </source>
</evidence>
<feature type="transmembrane region" description="Helical" evidence="7">
    <location>
        <begin position="277"/>
        <end position="297"/>
    </location>
</feature>
<evidence type="ECO:0000256" key="3">
    <source>
        <dbReference type="ARBA" id="ARBA00022475"/>
    </source>
</evidence>
<evidence type="ECO:0000256" key="6">
    <source>
        <dbReference type="ARBA" id="ARBA00023136"/>
    </source>
</evidence>
<dbReference type="PROSITE" id="PS50928">
    <property type="entry name" value="ABC_TM1"/>
    <property type="match status" value="1"/>
</dbReference>
<evidence type="ECO:0000256" key="7">
    <source>
        <dbReference type="RuleBase" id="RU363032"/>
    </source>
</evidence>
<dbReference type="RefSeq" id="WP_073251927.1">
    <property type="nucleotide sequence ID" value="NZ_FRCS01000001.1"/>
</dbReference>
<dbReference type="EMBL" id="FRCS01000001">
    <property type="protein sequence ID" value="SHM62446.1"/>
    <property type="molecule type" value="Genomic_DNA"/>
</dbReference>
<comment type="similarity">
    <text evidence="7">Belongs to the binding-protein-dependent transport system permease family.</text>
</comment>
<dbReference type="STRING" id="134849.SAMN05443668_1011063"/>
<evidence type="ECO:0000259" key="8">
    <source>
        <dbReference type="PROSITE" id="PS50928"/>
    </source>
</evidence>
<evidence type="ECO:0000313" key="10">
    <source>
        <dbReference type="Proteomes" id="UP000184440"/>
    </source>
</evidence>
<dbReference type="OrthoDB" id="9812701at2"/>
<dbReference type="Pfam" id="PF00528">
    <property type="entry name" value="BPD_transp_1"/>
    <property type="match status" value="1"/>
</dbReference>
<proteinExistence type="inferred from homology"/>
<keyword evidence="5 7" id="KW-1133">Transmembrane helix</keyword>
<organism evidence="9 10">
    <name type="scientific">Cryptosporangium aurantiacum</name>
    <dbReference type="NCBI Taxonomy" id="134849"/>
    <lineage>
        <taxon>Bacteria</taxon>
        <taxon>Bacillati</taxon>
        <taxon>Actinomycetota</taxon>
        <taxon>Actinomycetes</taxon>
        <taxon>Cryptosporangiales</taxon>
        <taxon>Cryptosporangiaceae</taxon>
        <taxon>Cryptosporangium</taxon>
    </lineage>
</organism>
<keyword evidence="4 7" id="KW-0812">Transmembrane</keyword>
<dbReference type="Gene3D" id="1.10.3720.10">
    <property type="entry name" value="MetI-like"/>
    <property type="match status" value="1"/>
</dbReference>
<keyword evidence="3" id="KW-1003">Cell membrane</keyword>
<evidence type="ECO:0000313" key="9">
    <source>
        <dbReference type="EMBL" id="SHM62446.1"/>
    </source>
</evidence>
<dbReference type="SUPFAM" id="SSF161098">
    <property type="entry name" value="MetI-like"/>
    <property type="match status" value="1"/>
</dbReference>
<sequence>MSDVLVAAPTAPAAPSRALGARILRERSARFGLITIGVVVLLAAAAPVFAAITGHGPAEQFPSEALSEAGVPVGPNGDFWLGADGNGRDVLVRTLYGARISLLVGIPATTVAAVLGTAIGVLSGYFGGATDRILSQVTDVVLSFPFVVTALSLVALNLGADGTSRLSPVLLVIIVIAVFAWTYFARLTRGLTLELRHRPFVEAAITLGAGHGRIITREILPSIAPAVIVYWAVQLPTNIVAEATLSFLGIGVQAPTPSWGNMIADAQSTSLYQVQPWFLAVPAIGLFLTVLGFNALAGGVRNVLDPAR</sequence>
<dbReference type="AlphaFoldDB" id="A0A1M7KB17"/>
<dbReference type="Proteomes" id="UP000184440">
    <property type="component" value="Unassembled WGS sequence"/>
</dbReference>
<feature type="domain" description="ABC transmembrane type-1" evidence="8">
    <location>
        <begin position="98"/>
        <end position="297"/>
    </location>
</feature>
<dbReference type="PANTHER" id="PTHR43386:SF1">
    <property type="entry name" value="D,D-DIPEPTIDE TRANSPORT SYSTEM PERMEASE PROTEIN DDPC-RELATED"/>
    <property type="match status" value="1"/>
</dbReference>
<feature type="transmembrane region" description="Helical" evidence="7">
    <location>
        <begin position="140"/>
        <end position="160"/>
    </location>
</feature>
<dbReference type="InterPro" id="IPR000515">
    <property type="entry name" value="MetI-like"/>
</dbReference>
<accession>A0A1M7KB17</accession>
<dbReference type="InterPro" id="IPR050366">
    <property type="entry name" value="BP-dependent_transpt_permease"/>
</dbReference>
<dbReference type="PANTHER" id="PTHR43386">
    <property type="entry name" value="OLIGOPEPTIDE TRANSPORT SYSTEM PERMEASE PROTEIN APPC"/>
    <property type="match status" value="1"/>
</dbReference>
<evidence type="ECO:0000256" key="4">
    <source>
        <dbReference type="ARBA" id="ARBA00022692"/>
    </source>
</evidence>
<protein>
    <submittedName>
        <fullName evidence="9">Peptide/nickel transport system permease protein</fullName>
    </submittedName>
</protein>
<feature type="transmembrane region" description="Helical" evidence="7">
    <location>
        <begin position="166"/>
        <end position="184"/>
    </location>
</feature>
<name>A0A1M7KB17_9ACTN</name>
<dbReference type="InterPro" id="IPR035906">
    <property type="entry name" value="MetI-like_sf"/>
</dbReference>
<evidence type="ECO:0000256" key="1">
    <source>
        <dbReference type="ARBA" id="ARBA00004651"/>
    </source>
</evidence>
<dbReference type="CDD" id="cd06261">
    <property type="entry name" value="TM_PBP2"/>
    <property type="match status" value="1"/>
</dbReference>
<feature type="transmembrane region" description="Helical" evidence="7">
    <location>
        <begin position="100"/>
        <end position="128"/>
    </location>
</feature>
<dbReference type="GO" id="GO:0005886">
    <property type="term" value="C:plasma membrane"/>
    <property type="evidence" value="ECO:0007669"/>
    <property type="project" value="UniProtKB-SubCell"/>
</dbReference>
<feature type="transmembrane region" description="Helical" evidence="7">
    <location>
        <begin position="31"/>
        <end position="52"/>
    </location>
</feature>
<comment type="subcellular location">
    <subcellularLocation>
        <location evidence="1 7">Cell membrane</location>
        <topology evidence="1 7">Multi-pass membrane protein</topology>
    </subcellularLocation>
</comment>